<evidence type="ECO:0000313" key="2">
    <source>
        <dbReference type="EnsemblPlants" id="KEH25063"/>
    </source>
</evidence>
<organism evidence="1 3">
    <name type="scientific">Medicago truncatula</name>
    <name type="common">Barrel medic</name>
    <name type="synonym">Medicago tribuloides</name>
    <dbReference type="NCBI Taxonomy" id="3880"/>
    <lineage>
        <taxon>Eukaryota</taxon>
        <taxon>Viridiplantae</taxon>
        <taxon>Streptophyta</taxon>
        <taxon>Embryophyta</taxon>
        <taxon>Tracheophyta</taxon>
        <taxon>Spermatophyta</taxon>
        <taxon>Magnoliopsida</taxon>
        <taxon>eudicotyledons</taxon>
        <taxon>Gunneridae</taxon>
        <taxon>Pentapetalae</taxon>
        <taxon>rosids</taxon>
        <taxon>fabids</taxon>
        <taxon>Fabales</taxon>
        <taxon>Fabaceae</taxon>
        <taxon>Papilionoideae</taxon>
        <taxon>50 kb inversion clade</taxon>
        <taxon>NPAAA clade</taxon>
        <taxon>Hologalegina</taxon>
        <taxon>IRL clade</taxon>
        <taxon>Trifolieae</taxon>
        <taxon>Medicago</taxon>
    </lineage>
</organism>
<evidence type="ECO:0000313" key="1">
    <source>
        <dbReference type="EMBL" id="KEH25063.1"/>
    </source>
</evidence>
<dbReference type="EMBL" id="CM001222">
    <property type="protein sequence ID" value="KEH25063.1"/>
    <property type="molecule type" value="Genomic_DNA"/>
</dbReference>
<reference evidence="1 3" key="2">
    <citation type="journal article" date="2014" name="BMC Genomics">
        <title>An improved genome release (version Mt4.0) for the model legume Medicago truncatula.</title>
        <authorList>
            <person name="Tang H."/>
            <person name="Krishnakumar V."/>
            <person name="Bidwell S."/>
            <person name="Rosen B."/>
            <person name="Chan A."/>
            <person name="Zhou S."/>
            <person name="Gentzbittel L."/>
            <person name="Childs K.L."/>
            <person name="Yandell M."/>
            <person name="Gundlach H."/>
            <person name="Mayer K.F."/>
            <person name="Schwartz D.C."/>
            <person name="Town C.D."/>
        </authorList>
    </citation>
    <scope>GENOME REANNOTATION</scope>
    <source>
        <strain evidence="1">A17</strain>
        <strain evidence="2 3">cv. Jemalong A17</strain>
    </source>
</reference>
<keyword evidence="3" id="KW-1185">Reference proteome</keyword>
<name>A0A072U7G7_MEDTR</name>
<reference evidence="2" key="3">
    <citation type="submission" date="2015-04" db="UniProtKB">
        <authorList>
            <consortium name="EnsemblPlants"/>
        </authorList>
    </citation>
    <scope>IDENTIFICATION</scope>
    <source>
        <strain evidence="2">cv. Jemalong A17</strain>
    </source>
</reference>
<proteinExistence type="predicted"/>
<dbReference type="EnsemblPlants" id="KEH25063">
    <property type="protein sequence ID" value="KEH25063"/>
    <property type="gene ID" value="MTR_6g015330"/>
</dbReference>
<dbReference type="HOGENOM" id="CLU_2546083_0_0_1"/>
<protein>
    <submittedName>
        <fullName evidence="1 2">Uncharacterized protein</fullName>
    </submittedName>
</protein>
<dbReference type="Proteomes" id="UP000002051">
    <property type="component" value="Chromosome 6"/>
</dbReference>
<accession>A0A072U7G7</accession>
<dbReference type="AlphaFoldDB" id="A0A072U7G7"/>
<sequence length="83" mass="9372">MCVDHDSDGLEVRRVRDYNLTLLDKWFWRLRVNQGGLWVKVLLGRHVAVNGTVSSGSSREILSIKGFNTNIPLPLPQQAEQGL</sequence>
<evidence type="ECO:0000313" key="3">
    <source>
        <dbReference type="Proteomes" id="UP000002051"/>
    </source>
</evidence>
<reference evidence="1 3" key="1">
    <citation type="journal article" date="2011" name="Nature">
        <title>The Medicago genome provides insight into the evolution of rhizobial symbioses.</title>
        <authorList>
            <person name="Young N.D."/>
            <person name="Debelle F."/>
            <person name="Oldroyd G.E."/>
            <person name="Geurts R."/>
            <person name="Cannon S.B."/>
            <person name="Udvardi M.K."/>
            <person name="Benedito V.A."/>
            <person name="Mayer K.F."/>
            <person name="Gouzy J."/>
            <person name="Schoof H."/>
            <person name="Van de Peer Y."/>
            <person name="Proost S."/>
            <person name="Cook D.R."/>
            <person name="Meyers B.C."/>
            <person name="Spannagl M."/>
            <person name="Cheung F."/>
            <person name="De Mita S."/>
            <person name="Krishnakumar V."/>
            <person name="Gundlach H."/>
            <person name="Zhou S."/>
            <person name="Mudge J."/>
            <person name="Bharti A.K."/>
            <person name="Murray J.D."/>
            <person name="Naoumkina M.A."/>
            <person name="Rosen B."/>
            <person name="Silverstein K.A."/>
            <person name="Tang H."/>
            <person name="Rombauts S."/>
            <person name="Zhao P.X."/>
            <person name="Zhou P."/>
            <person name="Barbe V."/>
            <person name="Bardou P."/>
            <person name="Bechner M."/>
            <person name="Bellec A."/>
            <person name="Berger A."/>
            <person name="Berges H."/>
            <person name="Bidwell S."/>
            <person name="Bisseling T."/>
            <person name="Choisne N."/>
            <person name="Couloux A."/>
            <person name="Denny R."/>
            <person name="Deshpande S."/>
            <person name="Dai X."/>
            <person name="Doyle J.J."/>
            <person name="Dudez A.M."/>
            <person name="Farmer A.D."/>
            <person name="Fouteau S."/>
            <person name="Franken C."/>
            <person name="Gibelin C."/>
            <person name="Gish J."/>
            <person name="Goldstein S."/>
            <person name="Gonzalez A.J."/>
            <person name="Green P.J."/>
            <person name="Hallab A."/>
            <person name="Hartog M."/>
            <person name="Hua A."/>
            <person name="Humphray S.J."/>
            <person name="Jeong D.H."/>
            <person name="Jing Y."/>
            <person name="Jocker A."/>
            <person name="Kenton S.M."/>
            <person name="Kim D.J."/>
            <person name="Klee K."/>
            <person name="Lai H."/>
            <person name="Lang C."/>
            <person name="Lin S."/>
            <person name="Macmil S.L."/>
            <person name="Magdelenat G."/>
            <person name="Matthews L."/>
            <person name="McCorrison J."/>
            <person name="Monaghan E.L."/>
            <person name="Mun J.H."/>
            <person name="Najar F.Z."/>
            <person name="Nicholson C."/>
            <person name="Noirot C."/>
            <person name="O'Bleness M."/>
            <person name="Paule C.R."/>
            <person name="Poulain J."/>
            <person name="Prion F."/>
            <person name="Qin B."/>
            <person name="Qu C."/>
            <person name="Retzel E.F."/>
            <person name="Riddle C."/>
            <person name="Sallet E."/>
            <person name="Samain S."/>
            <person name="Samson N."/>
            <person name="Sanders I."/>
            <person name="Saurat O."/>
            <person name="Scarpelli C."/>
            <person name="Schiex T."/>
            <person name="Segurens B."/>
            <person name="Severin A.J."/>
            <person name="Sherrier D.J."/>
            <person name="Shi R."/>
            <person name="Sims S."/>
            <person name="Singer S.R."/>
            <person name="Sinharoy S."/>
            <person name="Sterck L."/>
            <person name="Viollet A."/>
            <person name="Wang B.B."/>
            <person name="Wang K."/>
            <person name="Wang M."/>
            <person name="Wang X."/>
            <person name="Warfsmann J."/>
            <person name="Weissenbach J."/>
            <person name="White D.D."/>
            <person name="White J.D."/>
            <person name="Wiley G.B."/>
            <person name="Wincker P."/>
            <person name="Xing Y."/>
            <person name="Yang L."/>
            <person name="Yao Z."/>
            <person name="Ying F."/>
            <person name="Zhai J."/>
            <person name="Zhou L."/>
            <person name="Zuber A."/>
            <person name="Denarie J."/>
            <person name="Dixon R.A."/>
            <person name="May G.D."/>
            <person name="Schwartz D.C."/>
            <person name="Rogers J."/>
            <person name="Quetier F."/>
            <person name="Town C.D."/>
            <person name="Roe B.A."/>
        </authorList>
    </citation>
    <scope>NUCLEOTIDE SEQUENCE [LARGE SCALE GENOMIC DNA]</scope>
    <source>
        <strain evidence="1">A17</strain>
        <strain evidence="2 3">cv. Jemalong A17</strain>
    </source>
</reference>
<gene>
    <name evidence="1" type="ordered locus">MTR_6g015330</name>
</gene>